<dbReference type="EMBL" id="MSZX01000004">
    <property type="protein sequence ID" value="OPA78333.1"/>
    <property type="molecule type" value="Genomic_DNA"/>
</dbReference>
<gene>
    <name evidence="9" type="ORF">BVG16_10620</name>
</gene>
<comment type="similarity">
    <text evidence="2">Belongs to the amino acid-polyamine-organocation (APC) superfamily. Spore germination protein (SGP) (TC 2.A.3.9) family.</text>
</comment>
<feature type="transmembrane region" description="Helical" evidence="8">
    <location>
        <begin position="224"/>
        <end position="244"/>
    </location>
</feature>
<keyword evidence="5 8" id="KW-0812">Transmembrane</keyword>
<dbReference type="InterPro" id="IPR004761">
    <property type="entry name" value="Spore_GerAB"/>
</dbReference>
<keyword evidence="4" id="KW-0309">Germination</keyword>
<evidence type="ECO:0000256" key="6">
    <source>
        <dbReference type="ARBA" id="ARBA00022989"/>
    </source>
</evidence>
<evidence type="ECO:0000256" key="5">
    <source>
        <dbReference type="ARBA" id="ARBA00022692"/>
    </source>
</evidence>
<dbReference type="GO" id="GO:0009847">
    <property type="term" value="P:spore germination"/>
    <property type="evidence" value="ECO:0007669"/>
    <property type="project" value="InterPro"/>
</dbReference>
<evidence type="ECO:0000256" key="7">
    <source>
        <dbReference type="ARBA" id="ARBA00023136"/>
    </source>
</evidence>
<dbReference type="Proteomes" id="UP000190188">
    <property type="component" value="Unassembled WGS sequence"/>
</dbReference>
<dbReference type="NCBIfam" id="TIGR00912">
    <property type="entry name" value="2A0309"/>
    <property type="match status" value="1"/>
</dbReference>
<dbReference type="PANTHER" id="PTHR34975">
    <property type="entry name" value="SPORE GERMINATION PROTEIN A2"/>
    <property type="match status" value="1"/>
</dbReference>
<feature type="transmembrane region" description="Helical" evidence="8">
    <location>
        <begin position="307"/>
        <end position="324"/>
    </location>
</feature>
<feature type="transmembrane region" description="Helical" evidence="8">
    <location>
        <begin position="273"/>
        <end position="295"/>
    </location>
</feature>
<dbReference type="Gene3D" id="1.20.1740.10">
    <property type="entry name" value="Amino acid/polyamine transporter I"/>
    <property type="match status" value="1"/>
</dbReference>
<feature type="transmembrane region" description="Helical" evidence="8">
    <location>
        <begin position="86"/>
        <end position="108"/>
    </location>
</feature>
<keyword evidence="7 8" id="KW-0472">Membrane</keyword>
<dbReference type="STRING" id="1324314.BVG16_10620"/>
<dbReference type="OrthoDB" id="2380240at2"/>
<evidence type="ECO:0000256" key="8">
    <source>
        <dbReference type="SAM" id="Phobius"/>
    </source>
</evidence>
<feature type="transmembrane region" description="Helical" evidence="8">
    <location>
        <begin position="146"/>
        <end position="166"/>
    </location>
</feature>
<evidence type="ECO:0000256" key="3">
    <source>
        <dbReference type="ARBA" id="ARBA00022448"/>
    </source>
</evidence>
<keyword evidence="6 8" id="KW-1133">Transmembrane helix</keyword>
<dbReference type="GO" id="GO:0016020">
    <property type="term" value="C:membrane"/>
    <property type="evidence" value="ECO:0007669"/>
    <property type="project" value="UniProtKB-SubCell"/>
</dbReference>
<evidence type="ECO:0000313" key="10">
    <source>
        <dbReference type="Proteomes" id="UP000190188"/>
    </source>
</evidence>
<keyword evidence="10" id="KW-1185">Reference proteome</keyword>
<keyword evidence="3" id="KW-0813">Transport</keyword>
<proteinExistence type="inferred from homology"/>
<feature type="transmembrane region" description="Helical" evidence="8">
    <location>
        <begin position="46"/>
        <end position="65"/>
    </location>
</feature>
<evidence type="ECO:0000256" key="2">
    <source>
        <dbReference type="ARBA" id="ARBA00007998"/>
    </source>
</evidence>
<accession>A0A1T2XFF1</accession>
<feature type="transmembrane region" description="Helical" evidence="8">
    <location>
        <begin position="12"/>
        <end position="34"/>
    </location>
</feature>
<feature type="transmembrane region" description="Helical" evidence="8">
    <location>
        <begin position="186"/>
        <end position="212"/>
    </location>
</feature>
<feature type="transmembrane region" description="Helical" evidence="8">
    <location>
        <begin position="344"/>
        <end position="362"/>
    </location>
</feature>
<comment type="caution">
    <text evidence="9">The sequence shown here is derived from an EMBL/GenBank/DDBJ whole genome shotgun (WGS) entry which is preliminary data.</text>
</comment>
<dbReference type="RefSeq" id="WP_078498545.1">
    <property type="nucleotide sequence ID" value="NZ_MSZX01000004.1"/>
</dbReference>
<name>A0A1T2XFF1_9BACL</name>
<dbReference type="Pfam" id="PF03845">
    <property type="entry name" value="Spore_permease"/>
    <property type="match status" value="1"/>
</dbReference>
<evidence type="ECO:0000256" key="4">
    <source>
        <dbReference type="ARBA" id="ARBA00022544"/>
    </source>
</evidence>
<dbReference type="PANTHER" id="PTHR34975:SF2">
    <property type="entry name" value="SPORE GERMINATION PROTEIN A2"/>
    <property type="match status" value="1"/>
</dbReference>
<organism evidence="9 10">
    <name type="scientific">Paenibacillus selenitireducens</name>
    <dbReference type="NCBI Taxonomy" id="1324314"/>
    <lineage>
        <taxon>Bacteria</taxon>
        <taxon>Bacillati</taxon>
        <taxon>Bacillota</taxon>
        <taxon>Bacilli</taxon>
        <taxon>Bacillales</taxon>
        <taxon>Paenibacillaceae</taxon>
        <taxon>Paenibacillus</taxon>
    </lineage>
</organism>
<reference evidence="9 10" key="1">
    <citation type="submission" date="2017-01" db="EMBL/GenBank/DDBJ databases">
        <title>Genome analysis of Paenibacillus selenitrireducens ES3-24.</title>
        <authorList>
            <person name="Xu D."/>
            <person name="Yao R."/>
            <person name="Zheng S."/>
        </authorList>
    </citation>
    <scope>NUCLEOTIDE SEQUENCE [LARGE SCALE GENOMIC DNA]</scope>
    <source>
        <strain evidence="9 10">ES3-24</strain>
    </source>
</reference>
<comment type="subcellular location">
    <subcellularLocation>
        <location evidence="1">Membrane</location>
        <topology evidence="1">Multi-pass membrane protein</topology>
    </subcellularLocation>
</comment>
<evidence type="ECO:0000313" key="9">
    <source>
        <dbReference type="EMBL" id="OPA78333.1"/>
    </source>
</evidence>
<protein>
    <submittedName>
        <fullName evidence="9">Uncharacterized protein</fullName>
    </submittedName>
</protein>
<dbReference type="AlphaFoldDB" id="A0A1T2XFF1"/>
<feature type="transmembrane region" description="Helical" evidence="8">
    <location>
        <begin position="123"/>
        <end position="141"/>
    </location>
</feature>
<evidence type="ECO:0000256" key="1">
    <source>
        <dbReference type="ARBA" id="ARBA00004141"/>
    </source>
</evidence>
<sequence length="375" mass="43263">MDIRYTPRKNFQFHAFLLFFVICNVQIGVGVFSYERYIYQVSGHDAWISVVLAGLITHLTVWLIVRMLERYGSTDLYGIHYDVFGKLAGTLLNCLYMLYYLCVTAIMMRNYVEVIQVWIFPDLPAWLVIVLLSLLTIYAGYGGIRVIIGMCVLGFIVILFTAFLFYSPLKYAIWTQLLPVMETDAWHVMNGAVRMGFSLSGFELILLLYPFIRNKERTMLHTQLGVACSNVIYLVTMIISIVYFSPSQLLRSIWPSINMLKIIKYPYLERLEFIVVSVWMLVALTGLLLNTWAITRGFKRMWNWNQKTMLVIVSIITVALSLSFEAHSQIAQMNKWIGKWNVALSFVYPMLLSCIVAIVFAFRRRKASSKGEGSR</sequence>